<gene>
    <name evidence="2" type="ORF">OLX77_03260</name>
</gene>
<protein>
    <submittedName>
        <fullName evidence="2">DUF4197 domain-containing protein</fullName>
    </submittedName>
</protein>
<feature type="chain" id="PRO_5040902548" evidence="1">
    <location>
        <begin position="25"/>
        <end position="251"/>
    </location>
</feature>
<dbReference type="Pfam" id="PF13852">
    <property type="entry name" value="DUF4197"/>
    <property type="match status" value="1"/>
</dbReference>
<dbReference type="EMBL" id="JAPHEH010000001">
    <property type="protein sequence ID" value="MDG4475177.1"/>
    <property type="molecule type" value="Genomic_DNA"/>
</dbReference>
<name>A0A9X4RPE8_9BACT</name>
<comment type="caution">
    <text evidence="2">The sequence shown here is derived from an EMBL/GenBank/DDBJ whole genome shotgun (WGS) entry which is preliminary data.</text>
</comment>
<reference evidence="2" key="1">
    <citation type="journal article" date="2022" name="bioRxiv">
        <title>Thiovibrio frasassiensisgen. nov., sp. nov., an autotrophic, elemental sulfur disproportionating bacterium isolated from sulfidic karst sediment, and proposal of Thiovibrionaceae fam. nov.</title>
        <authorList>
            <person name="Aronson H."/>
            <person name="Thomas C."/>
            <person name="Bhattacharyya M."/>
            <person name="Eckstein S."/>
            <person name="Jensen S."/>
            <person name="Barco R."/>
            <person name="Macalady J."/>
            <person name="Amend J."/>
        </authorList>
    </citation>
    <scope>NUCLEOTIDE SEQUENCE</scope>
    <source>
        <strain evidence="2">RS19-109</strain>
    </source>
</reference>
<evidence type="ECO:0000256" key="1">
    <source>
        <dbReference type="SAM" id="SignalP"/>
    </source>
</evidence>
<dbReference type="RefSeq" id="WP_307632152.1">
    <property type="nucleotide sequence ID" value="NZ_JAPHEH010000001.1"/>
</dbReference>
<organism evidence="2 3">
    <name type="scientific">Thiovibrio frasassiensis</name>
    <dbReference type="NCBI Taxonomy" id="2984131"/>
    <lineage>
        <taxon>Bacteria</taxon>
        <taxon>Pseudomonadati</taxon>
        <taxon>Thermodesulfobacteriota</taxon>
        <taxon>Desulfobulbia</taxon>
        <taxon>Desulfobulbales</taxon>
        <taxon>Thiovibrionaceae</taxon>
        <taxon>Thiovibrio</taxon>
    </lineage>
</organism>
<keyword evidence="3" id="KW-1185">Reference proteome</keyword>
<dbReference type="AlphaFoldDB" id="A0A9X4RPE8"/>
<dbReference type="Proteomes" id="UP001154240">
    <property type="component" value="Unassembled WGS sequence"/>
</dbReference>
<sequence length="251" mass="27328">MKKSLYLIGVALTLFAFSAEYAQAETSWLEKGAGMLNTLNTTTTQKTGGTPSNAEIGSAFKEALNLGTKKVVGQLGATDGFNTDPAIHIPLPRELQTVKTVLAKIGMSQAIDDLELKLNRAAEAATPKAKALFLQAIKEMTFEDIKRIYAGPEDSATRYFQAKMTPSLKKEMQPIIDTSLSQVGAVQSYDQVMGQYKAVPFVPDVKANLTDHVLQKAMDGIFYYLAKEEASIRKDPLKQTTALLKKVFGGN</sequence>
<keyword evidence="1" id="KW-0732">Signal</keyword>
<reference evidence="2" key="2">
    <citation type="submission" date="2022-10" db="EMBL/GenBank/DDBJ databases">
        <authorList>
            <person name="Aronson H.S."/>
        </authorList>
    </citation>
    <scope>NUCLEOTIDE SEQUENCE</scope>
    <source>
        <strain evidence="2">RS19-109</strain>
    </source>
</reference>
<feature type="signal peptide" evidence="1">
    <location>
        <begin position="1"/>
        <end position="24"/>
    </location>
</feature>
<evidence type="ECO:0000313" key="2">
    <source>
        <dbReference type="EMBL" id="MDG4475177.1"/>
    </source>
</evidence>
<proteinExistence type="predicted"/>
<dbReference type="InterPro" id="IPR025245">
    <property type="entry name" value="DUF4197"/>
</dbReference>
<evidence type="ECO:0000313" key="3">
    <source>
        <dbReference type="Proteomes" id="UP001154240"/>
    </source>
</evidence>
<accession>A0A9X4RPE8</accession>